<dbReference type="GO" id="GO:0005762">
    <property type="term" value="C:mitochondrial large ribosomal subunit"/>
    <property type="evidence" value="ECO:0007669"/>
    <property type="project" value="TreeGrafter"/>
</dbReference>
<dbReference type="GO" id="GO:0003735">
    <property type="term" value="F:structural constituent of ribosome"/>
    <property type="evidence" value="ECO:0007669"/>
    <property type="project" value="InterPro"/>
</dbReference>
<dbReference type="Proteomes" id="UP001204833">
    <property type="component" value="Unassembled WGS sequence"/>
</dbReference>
<dbReference type="AlphaFoldDB" id="A0AAD5BC31"/>
<feature type="compositionally biased region" description="Polar residues" evidence="4">
    <location>
        <begin position="276"/>
        <end position="291"/>
    </location>
</feature>
<feature type="compositionally biased region" description="Low complexity" evidence="4">
    <location>
        <begin position="63"/>
        <end position="75"/>
    </location>
</feature>
<keyword evidence="3" id="KW-0687">Ribonucleoprotein</keyword>
<keyword evidence="2" id="KW-0689">Ribosomal protein</keyword>
<dbReference type="EMBL" id="JAIHNG010000152">
    <property type="protein sequence ID" value="KAI5952093.1"/>
    <property type="molecule type" value="Genomic_DNA"/>
</dbReference>
<dbReference type="Gene3D" id="3.90.1030.10">
    <property type="entry name" value="Ribosomal protein L17"/>
    <property type="match status" value="1"/>
</dbReference>
<reference evidence="5 6" key="1">
    <citation type="journal article" date="2022" name="DNA Res.">
        <title>Genome analysis of five recently described species of the CUG-Ser clade uncovers Candida theae as a new hybrid lineage with pathogenic potential in the Candida parapsilosis species complex.</title>
        <authorList>
            <person name="Mixao V."/>
            <person name="Del Olmo V."/>
            <person name="Hegedusova E."/>
            <person name="Saus E."/>
            <person name="Pryszcz L."/>
            <person name="Cillingova A."/>
            <person name="Nosek J."/>
            <person name="Gabaldon T."/>
        </authorList>
    </citation>
    <scope>NUCLEOTIDE SEQUENCE [LARGE SCALE GENOMIC DNA]</scope>
    <source>
        <strain evidence="5 6">CBS 12239</strain>
    </source>
</reference>
<sequence>MVTINHFNKDVAAHKKMIYKNLCANVIRNENIITTQAKARQAQPHIERFLGKALAESKQLARSTTTTTTTTTSSSNNNPGEKLLQIKAFDYLQPPDKQDVGLKVIRELTQRYANRDHGFTRIIKLEPRLGEDKAPMCVLELVDSKYEIKLWFTAKAVAKLELQNIPLDDITELNVKKLTSGRPDGEQVFRNAVETCKKEFFKNGIEEKEVGGGGGEERDGTDSATATTTIDDEKLRKSLESLPNMERHTGELKGKLLVSKKYKTKPRRTPGATEAQLGSSNIPQSPFLRST</sequence>
<feature type="region of interest" description="Disordered" evidence="4">
    <location>
        <begin position="207"/>
        <end position="291"/>
    </location>
</feature>
<dbReference type="GeneID" id="76152266"/>
<name>A0AAD5BC31_9ASCO</name>
<dbReference type="SUPFAM" id="SSF64263">
    <property type="entry name" value="Prokaryotic ribosomal protein L17"/>
    <property type="match status" value="1"/>
</dbReference>
<dbReference type="RefSeq" id="XP_051607309.1">
    <property type="nucleotide sequence ID" value="XM_051753709.1"/>
</dbReference>
<feature type="compositionally biased region" description="Basic and acidic residues" evidence="4">
    <location>
        <begin position="207"/>
        <end position="221"/>
    </location>
</feature>
<comment type="similarity">
    <text evidence="1">Belongs to the bacterial ribosomal protein bL17 family.</text>
</comment>
<dbReference type="Pfam" id="PF01196">
    <property type="entry name" value="Ribosomal_L17"/>
    <property type="match status" value="1"/>
</dbReference>
<dbReference type="InterPro" id="IPR036373">
    <property type="entry name" value="Ribosomal_bL17_sf"/>
</dbReference>
<evidence type="ECO:0000256" key="1">
    <source>
        <dbReference type="ARBA" id="ARBA00008777"/>
    </source>
</evidence>
<organism evidence="5 6">
    <name type="scientific">Candida theae</name>
    <dbReference type="NCBI Taxonomy" id="1198502"/>
    <lineage>
        <taxon>Eukaryota</taxon>
        <taxon>Fungi</taxon>
        <taxon>Dikarya</taxon>
        <taxon>Ascomycota</taxon>
        <taxon>Saccharomycotina</taxon>
        <taxon>Pichiomycetes</taxon>
        <taxon>Debaryomycetaceae</taxon>
        <taxon>Candida/Lodderomyces clade</taxon>
        <taxon>Candida</taxon>
    </lineage>
</organism>
<proteinExistence type="inferred from homology"/>
<gene>
    <name evidence="5" type="ORF">KGF57_004222</name>
</gene>
<evidence type="ECO:0000256" key="3">
    <source>
        <dbReference type="ARBA" id="ARBA00023274"/>
    </source>
</evidence>
<dbReference type="PANTHER" id="PTHR14413">
    <property type="entry name" value="RIBOSOMAL PROTEIN L17"/>
    <property type="match status" value="1"/>
</dbReference>
<feature type="region of interest" description="Disordered" evidence="4">
    <location>
        <begin position="57"/>
        <end position="80"/>
    </location>
</feature>
<keyword evidence="6" id="KW-1185">Reference proteome</keyword>
<evidence type="ECO:0008006" key="7">
    <source>
        <dbReference type="Google" id="ProtNLM"/>
    </source>
</evidence>
<dbReference type="PANTHER" id="PTHR14413:SF16">
    <property type="entry name" value="LARGE RIBOSOMAL SUBUNIT PROTEIN BL17M"/>
    <property type="match status" value="1"/>
</dbReference>
<comment type="caution">
    <text evidence="5">The sequence shown here is derived from an EMBL/GenBank/DDBJ whole genome shotgun (WGS) entry which is preliminary data.</text>
</comment>
<protein>
    <recommendedName>
        <fullName evidence="7">Ribosomal protein L17</fullName>
    </recommendedName>
</protein>
<evidence type="ECO:0000313" key="5">
    <source>
        <dbReference type="EMBL" id="KAI5952093.1"/>
    </source>
</evidence>
<evidence type="ECO:0000256" key="2">
    <source>
        <dbReference type="ARBA" id="ARBA00022980"/>
    </source>
</evidence>
<dbReference type="GO" id="GO:0006412">
    <property type="term" value="P:translation"/>
    <property type="evidence" value="ECO:0007669"/>
    <property type="project" value="InterPro"/>
</dbReference>
<evidence type="ECO:0000313" key="6">
    <source>
        <dbReference type="Proteomes" id="UP001204833"/>
    </source>
</evidence>
<feature type="compositionally biased region" description="Basic and acidic residues" evidence="4">
    <location>
        <begin position="231"/>
        <end position="254"/>
    </location>
</feature>
<accession>A0AAD5BC31</accession>
<dbReference type="InterPro" id="IPR000456">
    <property type="entry name" value="Ribosomal_bL17"/>
</dbReference>
<evidence type="ECO:0000256" key="4">
    <source>
        <dbReference type="SAM" id="MobiDB-lite"/>
    </source>
</evidence>
<feature type="compositionally biased region" description="Basic residues" evidence="4">
    <location>
        <begin position="258"/>
        <end position="268"/>
    </location>
</feature>